<dbReference type="InterPro" id="IPR056672">
    <property type="entry name" value="DUF7770"/>
</dbReference>
<dbReference type="Proteomes" id="UP000076154">
    <property type="component" value="Unassembled WGS sequence"/>
</dbReference>
<feature type="domain" description="DUF7770" evidence="1">
    <location>
        <begin position="60"/>
        <end position="193"/>
    </location>
</feature>
<dbReference type="EMBL" id="LUEZ02000042">
    <property type="protein sequence ID" value="RDB24588.1"/>
    <property type="molecule type" value="Genomic_DNA"/>
</dbReference>
<dbReference type="AlphaFoldDB" id="A0A369JRZ6"/>
<dbReference type="InParanoid" id="A0A369JRZ6"/>
<accession>A0A369JRZ6</accession>
<organism evidence="2 3">
    <name type="scientific">Hypsizygus marmoreus</name>
    <name type="common">White beech mushroom</name>
    <name type="synonym">Agaricus marmoreus</name>
    <dbReference type="NCBI Taxonomy" id="39966"/>
    <lineage>
        <taxon>Eukaryota</taxon>
        <taxon>Fungi</taxon>
        <taxon>Dikarya</taxon>
        <taxon>Basidiomycota</taxon>
        <taxon>Agaricomycotina</taxon>
        <taxon>Agaricomycetes</taxon>
        <taxon>Agaricomycetidae</taxon>
        <taxon>Agaricales</taxon>
        <taxon>Tricholomatineae</taxon>
        <taxon>Lyophyllaceae</taxon>
        <taxon>Hypsizygus</taxon>
    </lineage>
</organism>
<evidence type="ECO:0000313" key="2">
    <source>
        <dbReference type="EMBL" id="RDB24588.1"/>
    </source>
</evidence>
<keyword evidence="3" id="KW-1185">Reference proteome</keyword>
<name>A0A369JRZ6_HYPMA</name>
<dbReference type="Pfam" id="PF24968">
    <property type="entry name" value="DUF7770"/>
    <property type="match status" value="1"/>
</dbReference>
<sequence>MFDRHFAHHTFSSHLTLMSNSDTNRNPRLWRHCHWVSDRPVYPDTLQYPVGRVLVEVGLQSKPGDGEPNHWKIVFALAWNLSVAFDLHPPTPLDYVGELFLVQRPYIRSFSAIVTTNVSLCGHFTVADALKVIRDKELLWYRLSEERKGGRAWVEKVIRALVDAKYATYPDQLSQNLTRVWNAESREEEEPLKELD</sequence>
<protein>
    <recommendedName>
        <fullName evidence="1">DUF7770 domain-containing protein</fullName>
    </recommendedName>
</protein>
<evidence type="ECO:0000313" key="3">
    <source>
        <dbReference type="Proteomes" id="UP000076154"/>
    </source>
</evidence>
<reference evidence="2" key="1">
    <citation type="submission" date="2018-04" db="EMBL/GenBank/DDBJ databases">
        <title>Whole genome sequencing of Hypsizygus marmoreus.</title>
        <authorList>
            <person name="Choi I.-G."/>
            <person name="Min B."/>
            <person name="Kim J.-G."/>
            <person name="Kim S."/>
            <person name="Oh Y.-L."/>
            <person name="Kong W.-S."/>
            <person name="Park H."/>
            <person name="Jeong J."/>
            <person name="Song E.-S."/>
        </authorList>
    </citation>
    <scope>NUCLEOTIDE SEQUENCE [LARGE SCALE GENOMIC DNA]</scope>
    <source>
        <strain evidence="2">51987-8</strain>
    </source>
</reference>
<comment type="caution">
    <text evidence="2">The sequence shown here is derived from an EMBL/GenBank/DDBJ whole genome shotgun (WGS) entry which is preliminary data.</text>
</comment>
<proteinExistence type="predicted"/>
<gene>
    <name evidence="2" type="ORF">Hypma_008256</name>
</gene>
<evidence type="ECO:0000259" key="1">
    <source>
        <dbReference type="Pfam" id="PF24968"/>
    </source>
</evidence>